<dbReference type="OrthoDB" id="5105250at2759"/>
<evidence type="ECO:0000313" key="2">
    <source>
        <dbReference type="Proteomes" id="UP000813427"/>
    </source>
</evidence>
<evidence type="ECO:0000313" key="1">
    <source>
        <dbReference type="EMBL" id="KAH7245554.1"/>
    </source>
</evidence>
<dbReference type="Proteomes" id="UP000813427">
    <property type="component" value="Unassembled WGS sequence"/>
</dbReference>
<reference evidence="1" key="1">
    <citation type="journal article" date="2021" name="Nat. Commun.">
        <title>Genetic determinants of endophytism in the Arabidopsis root mycobiome.</title>
        <authorList>
            <person name="Mesny F."/>
            <person name="Miyauchi S."/>
            <person name="Thiergart T."/>
            <person name="Pickel B."/>
            <person name="Atanasova L."/>
            <person name="Karlsson M."/>
            <person name="Huettel B."/>
            <person name="Barry K.W."/>
            <person name="Haridas S."/>
            <person name="Chen C."/>
            <person name="Bauer D."/>
            <person name="Andreopoulos W."/>
            <person name="Pangilinan J."/>
            <person name="LaButti K."/>
            <person name="Riley R."/>
            <person name="Lipzen A."/>
            <person name="Clum A."/>
            <person name="Drula E."/>
            <person name="Henrissat B."/>
            <person name="Kohler A."/>
            <person name="Grigoriev I.V."/>
            <person name="Martin F.M."/>
            <person name="Hacquard S."/>
        </authorList>
    </citation>
    <scope>NUCLEOTIDE SEQUENCE</scope>
    <source>
        <strain evidence="1">MPI-SDFR-AT-0068</strain>
    </source>
</reference>
<sequence length="258" mass="27397">MVLAVSPLVTDHVLAGPCKPQGSILGEVSISHGIATATVLESTTLALSETTINPEATTTTTTSMVVDTTTLLPNTEPSTTVATTTIAPKPLGTFALTGAGGLVTNAQIQSNGEARGPLVFNSNFPGIESRQFTLDTATGRLQDTTTGDYICAYYGQADQPSVPVDITNCDPAHLGPHKLYNYLDCRVVGNKLSCTAPSASYYINEDFTEWICTPAPENEANNQFFYQHRGDTASWAISRGSPANYIAIDVLVSAIYWP</sequence>
<comment type="caution">
    <text evidence="1">The sequence shown here is derived from an EMBL/GenBank/DDBJ whole genome shotgun (WGS) entry which is preliminary data.</text>
</comment>
<gene>
    <name evidence="1" type="ORF">BKA59DRAFT_454613</name>
</gene>
<dbReference type="AlphaFoldDB" id="A0A8K0WAX6"/>
<keyword evidence="2" id="KW-1185">Reference proteome</keyword>
<protein>
    <submittedName>
        <fullName evidence="1">Uncharacterized protein</fullName>
    </submittedName>
</protein>
<proteinExistence type="predicted"/>
<name>A0A8K0WAX6_9HYPO</name>
<dbReference type="EMBL" id="JAGPXF010000004">
    <property type="protein sequence ID" value="KAH7245554.1"/>
    <property type="molecule type" value="Genomic_DNA"/>
</dbReference>
<organism evidence="1 2">
    <name type="scientific">Fusarium tricinctum</name>
    <dbReference type="NCBI Taxonomy" id="61284"/>
    <lineage>
        <taxon>Eukaryota</taxon>
        <taxon>Fungi</taxon>
        <taxon>Dikarya</taxon>
        <taxon>Ascomycota</taxon>
        <taxon>Pezizomycotina</taxon>
        <taxon>Sordariomycetes</taxon>
        <taxon>Hypocreomycetidae</taxon>
        <taxon>Hypocreales</taxon>
        <taxon>Nectriaceae</taxon>
        <taxon>Fusarium</taxon>
        <taxon>Fusarium tricinctum species complex</taxon>
    </lineage>
</organism>
<accession>A0A8K0WAX6</accession>